<name>A0A7G5CF55_9CAUD</name>
<protein>
    <submittedName>
        <fullName evidence="1">Uncharacterized protein</fullName>
    </submittedName>
</protein>
<sequence length="124" mass="14235">MKTMFVFKLPTPVNRPQRYARMGHLNFKQQPSCVPVNNIDDATKFNNPAVFSRIFPGEQGEPEEVGVAVIESKHKAAMHFLKGLLDKEIEFAREQEQTALLPEDRKDACRDYEMMELIKEVLGL</sequence>
<reference evidence="1" key="1">
    <citation type="journal article" date="2020" name="Int. J. Mol. Sci.">
        <title>Phage S144, A New Polyvalent Phage Infecting Salmonella spp. and Cronobacter sakazakii.</title>
        <authorList>
            <person name="Gambino M."/>
            <person name="Norgaard Sorensen A."/>
            <person name="Ahern S."/>
            <person name="Smyrlis G."/>
            <person name="Gencay Y.E."/>
            <person name="Hendrix H."/>
            <person name="Neve H."/>
            <person name="Noben J.P."/>
            <person name="Lavigne R."/>
            <person name="Brondsted L."/>
        </authorList>
    </citation>
    <scope>NUCLEOTIDE SEQUENCE [LARGE SCALE GENOMIC DNA]</scope>
</reference>
<dbReference type="EMBL" id="MT663719">
    <property type="protein sequence ID" value="QMV47891.1"/>
    <property type="molecule type" value="Genomic_DNA"/>
</dbReference>
<dbReference type="Proteomes" id="UP000515366">
    <property type="component" value="Segment"/>
</dbReference>
<accession>A0A7G5CF55</accession>
<organism evidence="1">
    <name type="scientific">Salmonella phage S144</name>
    <dbReference type="NCBI Taxonomy" id="2759179"/>
    <lineage>
        <taxon>Viruses</taxon>
        <taxon>Duplodnaviria</taxon>
        <taxon>Heunggongvirae</taxon>
        <taxon>Uroviricota</taxon>
        <taxon>Caudoviricetes</taxon>
        <taxon>Loughboroughvirus</taxon>
        <taxon>Loughboroughvirus ZCSE2</taxon>
    </lineage>
</organism>
<proteinExistence type="predicted"/>
<evidence type="ECO:0000313" key="1">
    <source>
        <dbReference type="EMBL" id="QMV47891.1"/>
    </source>
</evidence>